<reference evidence="10 11" key="1">
    <citation type="submission" date="2016-12" db="EMBL/GenBank/DDBJ databases">
        <title>Genomic comparison of strains in the 'Actinomyces naeslundii' group.</title>
        <authorList>
            <person name="Mughal S.R."/>
            <person name="Do T."/>
            <person name="Gilbert S.C."/>
            <person name="Witherden E.A."/>
            <person name="Didelot X."/>
            <person name="Beighton D."/>
        </authorList>
    </citation>
    <scope>NUCLEOTIDE SEQUENCE [LARGE SCALE GENOMIC DNA]</scope>
    <source>
        <strain evidence="10 11">WE8B-23</strain>
    </source>
</reference>
<dbReference type="PROSITE" id="PS51736">
    <property type="entry name" value="RECOMBINASES_3"/>
    <property type="match status" value="1"/>
</dbReference>
<keyword evidence="6" id="KW-0175">Coiled coil</keyword>
<dbReference type="InterPro" id="IPR036162">
    <property type="entry name" value="Resolvase-like_N_sf"/>
</dbReference>
<dbReference type="Proteomes" id="UP000185963">
    <property type="component" value="Unassembled WGS sequence"/>
</dbReference>
<keyword evidence="2" id="KW-0238">DNA-binding</keyword>
<name>A0A1Q8WQP9_9ACTO</name>
<feature type="region of interest" description="Disordered" evidence="7">
    <location>
        <begin position="528"/>
        <end position="583"/>
    </location>
</feature>
<evidence type="ECO:0000256" key="6">
    <source>
        <dbReference type="SAM" id="Coils"/>
    </source>
</evidence>
<dbReference type="InterPro" id="IPR038109">
    <property type="entry name" value="DNA_bind_recomb_sf"/>
</dbReference>
<evidence type="ECO:0000256" key="5">
    <source>
        <dbReference type="PROSITE-ProRule" id="PRU10137"/>
    </source>
</evidence>
<dbReference type="Pfam" id="PF07508">
    <property type="entry name" value="Recombinase"/>
    <property type="match status" value="1"/>
</dbReference>
<dbReference type="Gene3D" id="3.40.50.1390">
    <property type="entry name" value="Resolvase, N-terminal catalytic domain"/>
    <property type="match status" value="1"/>
</dbReference>
<dbReference type="Pfam" id="PF13408">
    <property type="entry name" value="Zn_ribbon_recom"/>
    <property type="match status" value="1"/>
</dbReference>
<accession>A0A1Q8WQP9</accession>
<sequence length="683" mass="74710">MEAGSTLGGAVAAGADPFTAMAAQLTPKRAVSYIRVSTREQAQRGGSEEGFSLPAQREANKRKAQSMGALVVKEFADRGESARSANRPELQKMLAYLKEDGGIDYVIVHKLDRLARNRADDVEINRAFEQAGVRLVSTSENIDQTPGGMLLHGIMSSIAEFYSRNLANEVIKGMGEKARNGGTLGKAPLGYVNVRARDEHGREIRTIALDEERAPLVRLAFTEYATGSWTVRQLAEHLNNRGLTIPPTARRPTNPVSVRLLQTLLRNPYYKGVISFQGVEYAGAHEPLVDAATWQTVQDILTAHTNGERQRMHNHHLKSTIVCGLCGARLLVQHATSRASGTYHYFVCARRHRVHDCTFKAVLIDEVEARVAELYQQIRLSSDDRREIEHYLRAEFEHIQASRQQDIQRLTTQQQKLEDQRHKLLEAHYAGAIPLDLLKKEQDQLTSGILAIQRELDGYTADAALVEQHLTQALDLLEDCSQLYAVAPDRLKKLLNQVFFERILVNPAVDEDGCPIIPPPALQTSLKARRRGGTGRTKAGEKMTAAQGDEKTAESATSSCGEVAGGQSVSSVSQDGYSEARPGPVHTVRCSTISIIDPASHTAVTAELASPFDQLCSQQLRRAAQQAAMGAAPTTRTPVHDVDGRRRCNSGNDSASAPVTQAKGSYTELVVDPAGLEPTTDAV</sequence>
<dbReference type="InterPro" id="IPR006118">
    <property type="entry name" value="Recombinase_CS"/>
</dbReference>
<keyword evidence="1" id="KW-0229">DNA integration</keyword>
<dbReference type="PROSITE" id="PS00397">
    <property type="entry name" value="RECOMBINASES_1"/>
    <property type="match status" value="1"/>
</dbReference>
<feature type="compositionally biased region" description="Low complexity" evidence="7">
    <location>
        <begin position="565"/>
        <end position="574"/>
    </location>
</feature>
<gene>
    <name evidence="10" type="ORF">BKH20_06200</name>
</gene>
<evidence type="ECO:0000256" key="4">
    <source>
        <dbReference type="PIRSR" id="PIRSR606118-50"/>
    </source>
</evidence>
<evidence type="ECO:0000256" key="1">
    <source>
        <dbReference type="ARBA" id="ARBA00022908"/>
    </source>
</evidence>
<dbReference type="InterPro" id="IPR006119">
    <property type="entry name" value="Resolv_N"/>
</dbReference>
<organism evidence="10 11">
    <name type="scientific">Actinomyces oris</name>
    <dbReference type="NCBI Taxonomy" id="544580"/>
    <lineage>
        <taxon>Bacteria</taxon>
        <taxon>Bacillati</taxon>
        <taxon>Actinomycetota</taxon>
        <taxon>Actinomycetes</taxon>
        <taxon>Actinomycetales</taxon>
        <taxon>Actinomycetaceae</taxon>
        <taxon>Actinomyces</taxon>
    </lineage>
</organism>
<dbReference type="EMBL" id="MSKS01000017">
    <property type="protein sequence ID" value="OLO70456.1"/>
    <property type="molecule type" value="Genomic_DNA"/>
</dbReference>
<dbReference type="SMART" id="SM00857">
    <property type="entry name" value="Resolvase"/>
    <property type="match status" value="1"/>
</dbReference>
<evidence type="ECO:0000256" key="2">
    <source>
        <dbReference type="ARBA" id="ARBA00023125"/>
    </source>
</evidence>
<dbReference type="PANTHER" id="PTHR30461:SF23">
    <property type="entry name" value="DNA RECOMBINASE-RELATED"/>
    <property type="match status" value="1"/>
</dbReference>
<evidence type="ECO:0000313" key="10">
    <source>
        <dbReference type="EMBL" id="OLO70456.1"/>
    </source>
</evidence>
<proteinExistence type="predicted"/>
<dbReference type="GO" id="GO:0003677">
    <property type="term" value="F:DNA binding"/>
    <property type="evidence" value="ECO:0007669"/>
    <property type="project" value="UniProtKB-KW"/>
</dbReference>
<comment type="caution">
    <text evidence="10">The sequence shown here is derived from an EMBL/GenBank/DDBJ whole genome shotgun (WGS) entry which is preliminary data.</text>
</comment>
<dbReference type="OrthoDB" id="3217513at2"/>
<dbReference type="SUPFAM" id="SSF53041">
    <property type="entry name" value="Resolvase-like"/>
    <property type="match status" value="1"/>
</dbReference>
<keyword evidence="3" id="KW-0233">DNA recombination</keyword>
<feature type="coiled-coil region" evidence="6">
    <location>
        <begin position="364"/>
        <end position="427"/>
    </location>
</feature>
<dbReference type="GO" id="GO:0000150">
    <property type="term" value="F:DNA strand exchange activity"/>
    <property type="evidence" value="ECO:0007669"/>
    <property type="project" value="InterPro"/>
</dbReference>
<feature type="active site" description="O-(5'-phospho-DNA)-serine intermediate" evidence="4 5">
    <location>
        <position position="37"/>
    </location>
</feature>
<dbReference type="AlphaFoldDB" id="A0A1Q8WQP9"/>
<evidence type="ECO:0000256" key="7">
    <source>
        <dbReference type="SAM" id="MobiDB-lite"/>
    </source>
</evidence>
<dbReference type="Pfam" id="PF00239">
    <property type="entry name" value="Resolvase"/>
    <property type="match status" value="1"/>
</dbReference>
<protein>
    <submittedName>
        <fullName evidence="10">Resolvase</fullName>
    </submittedName>
</protein>
<dbReference type="Gene3D" id="3.90.1750.20">
    <property type="entry name" value="Putative Large Serine Recombinase, Chain B, Domain 2"/>
    <property type="match status" value="1"/>
</dbReference>
<evidence type="ECO:0000256" key="3">
    <source>
        <dbReference type="ARBA" id="ARBA00023172"/>
    </source>
</evidence>
<evidence type="ECO:0000259" key="9">
    <source>
        <dbReference type="PROSITE" id="PS51737"/>
    </source>
</evidence>
<feature type="domain" description="Recombinase" evidence="9">
    <location>
        <begin position="188"/>
        <end position="307"/>
    </location>
</feature>
<dbReference type="CDD" id="cd00338">
    <property type="entry name" value="Ser_Recombinase"/>
    <property type="match status" value="1"/>
</dbReference>
<dbReference type="PANTHER" id="PTHR30461">
    <property type="entry name" value="DNA-INVERTASE FROM LAMBDOID PROPHAGE"/>
    <property type="match status" value="1"/>
</dbReference>
<dbReference type="InterPro" id="IPR050639">
    <property type="entry name" value="SSR_resolvase"/>
</dbReference>
<feature type="domain" description="Resolvase/invertase-type recombinase catalytic" evidence="8">
    <location>
        <begin position="29"/>
        <end position="181"/>
    </location>
</feature>
<evidence type="ECO:0000313" key="11">
    <source>
        <dbReference type="Proteomes" id="UP000185963"/>
    </source>
</evidence>
<evidence type="ECO:0000259" key="8">
    <source>
        <dbReference type="PROSITE" id="PS51736"/>
    </source>
</evidence>
<dbReference type="InterPro" id="IPR011109">
    <property type="entry name" value="DNA_bind_recombinase_dom"/>
</dbReference>
<dbReference type="InterPro" id="IPR025827">
    <property type="entry name" value="Zn_ribbon_recom_dom"/>
</dbReference>
<dbReference type="GO" id="GO:0015074">
    <property type="term" value="P:DNA integration"/>
    <property type="evidence" value="ECO:0007669"/>
    <property type="project" value="UniProtKB-KW"/>
</dbReference>
<dbReference type="PROSITE" id="PS51737">
    <property type="entry name" value="RECOMBINASE_DNA_BIND"/>
    <property type="match status" value="1"/>
</dbReference>